<accession>A0A0N4TXI8</accession>
<dbReference type="WBParaSite" id="BPAG_0001368901-mRNA-1">
    <property type="protein sequence ID" value="BPAG_0001368901-mRNA-1"/>
    <property type="gene ID" value="BPAG_0001368901"/>
</dbReference>
<protein>
    <submittedName>
        <fullName evidence="3">Secreted protein</fullName>
    </submittedName>
</protein>
<proteinExistence type="predicted"/>
<dbReference type="AlphaFoldDB" id="A0A0N4TXI8"/>
<gene>
    <name evidence="1" type="ORF">BPAG_LOCUS13617</name>
</gene>
<dbReference type="Proteomes" id="UP000278627">
    <property type="component" value="Unassembled WGS sequence"/>
</dbReference>
<evidence type="ECO:0000313" key="2">
    <source>
        <dbReference type="Proteomes" id="UP000278627"/>
    </source>
</evidence>
<evidence type="ECO:0000313" key="3">
    <source>
        <dbReference type="WBParaSite" id="BPAG_0001368901-mRNA-1"/>
    </source>
</evidence>
<sequence length="107" mass="11865">MKNFHEINAVKKFVNMSSSSSSSSSSIHHLSAFVFCTFLLMAQAGTWLSFNQKASNANDLTPYVITDKDLTSVMKMCKEEINIPRMISGSERSFAEMCAALSDLISR</sequence>
<reference evidence="3" key="1">
    <citation type="submission" date="2017-02" db="UniProtKB">
        <authorList>
            <consortium name="WormBaseParasite"/>
        </authorList>
    </citation>
    <scope>IDENTIFICATION</scope>
</reference>
<keyword evidence="2" id="KW-1185">Reference proteome</keyword>
<organism evidence="3">
    <name type="scientific">Brugia pahangi</name>
    <name type="common">Filarial nematode worm</name>
    <dbReference type="NCBI Taxonomy" id="6280"/>
    <lineage>
        <taxon>Eukaryota</taxon>
        <taxon>Metazoa</taxon>
        <taxon>Ecdysozoa</taxon>
        <taxon>Nematoda</taxon>
        <taxon>Chromadorea</taxon>
        <taxon>Rhabditida</taxon>
        <taxon>Spirurina</taxon>
        <taxon>Spiruromorpha</taxon>
        <taxon>Filarioidea</taxon>
        <taxon>Onchocercidae</taxon>
        <taxon>Brugia</taxon>
    </lineage>
</organism>
<name>A0A0N4TXI8_BRUPA</name>
<evidence type="ECO:0000313" key="1">
    <source>
        <dbReference type="EMBL" id="VDN94802.1"/>
    </source>
</evidence>
<reference evidence="1 2" key="2">
    <citation type="submission" date="2018-11" db="EMBL/GenBank/DDBJ databases">
        <authorList>
            <consortium name="Pathogen Informatics"/>
        </authorList>
    </citation>
    <scope>NUCLEOTIDE SEQUENCE [LARGE SCALE GENOMIC DNA]</scope>
</reference>
<dbReference type="EMBL" id="UZAD01013420">
    <property type="protein sequence ID" value="VDN94802.1"/>
    <property type="molecule type" value="Genomic_DNA"/>
</dbReference>